<dbReference type="Proteomes" id="UP000789831">
    <property type="component" value="Unassembled WGS sequence"/>
</dbReference>
<protein>
    <submittedName>
        <fullName evidence="1">5011_t:CDS:1</fullName>
    </submittedName>
</protein>
<sequence length="92" mass="10571">VLAENNTTNQFIKNLAQREGVAEEKIKKIIIGSFHKSYCRGENTQVDLHFEFEAGLTVYRAYQIVEKVSNPEKEIARADKLLKKGQVKDDKF</sequence>
<dbReference type="EMBL" id="CAJVPL010004499">
    <property type="protein sequence ID" value="CAG8648272.1"/>
    <property type="molecule type" value="Genomic_DNA"/>
</dbReference>
<dbReference type="Gene3D" id="3.30.1480.10">
    <property type="entry name" value="NusA, N-terminal domain"/>
    <property type="match status" value="1"/>
</dbReference>
<name>A0A9N9DUX9_9GLOM</name>
<dbReference type="GO" id="GO:0031554">
    <property type="term" value="P:regulation of termination of DNA-templated transcription"/>
    <property type="evidence" value="ECO:0007669"/>
    <property type="project" value="InterPro"/>
</dbReference>
<gene>
    <name evidence="1" type="ORF">AGERDE_LOCUS11291</name>
</gene>
<organism evidence="1 2">
    <name type="scientific">Ambispora gerdemannii</name>
    <dbReference type="NCBI Taxonomy" id="144530"/>
    <lineage>
        <taxon>Eukaryota</taxon>
        <taxon>Fungi</taxon>
        <taxon>Fungi incertae sedis</taxon>
        <taxon>Mucoromycota</taxon>
        <taxon>Glomeromycotina</taxon>
        <taxon>Glomeromycetes</taxon>
        <taxon>Archaeosporales</taxon>
        <taxon>Ambisporaceae</taxon>
        <taxon>Ambispora</taxon>
    </lineage>
</organism>
<dbReference type="InterPro" id="IPR036555">
    <property type="entry name" value="NusA_N_sf"/>
</dbReference>
<accession>A0A9N9DUX9</accession>
<evidence type="ECO:0000313" key="2">
    <source>
        <dbReference type="Proteomes" id="UP000789831"/>
    </source>
</evidence>
<dbReference type="GO" id="GO:0003700">
    <property type="term" value="F:DNA-binding transcription factor activity"/>
    <property type="evidence" value="ECO:0007669"/>
    <property type="project" value="InterPro"/>
</dbReference>
<dbReference type="AlphaFoldDB" id="A0A9N9DUX9"/>
<feature type="non-terminal residue" evidence="1">
    <location>
        <position position="1"/>
    </location>
</feature>
<comment type="caution">
    <text evidence="1">The sequence shown here is derived from an EMBL/GenBank/DDBJ whole genome shotgun (WGS) entry which is preliminary data.</text>
</comment>
<evidence type="ECO:0000313" key="1">
    <source>
        <dbReference type="EMBL" id="CAG8648272.1"/>
    </source>
</evidence>
<reference evidence="1" key="1">
    <citation type="submission" date="2021-06" db="EMBL/GenBank/DDBJ databases">
        <authorList>
            <person name="Kallberg Y."/>
            <person name="Tangrot J."/>
            <person name="Rosling A."/>
        </authorList>
    </citation>
    <scope>NUCLEOTIDE SEQUENCE</scope>
    <source>
        <strain evidence="1">MT106</strain>
    </source>
</reference>
<dbReference type="OrthoDB" id="2428099at2759"/>
<dbReference type="SUPFAM" id="SSF69705">
    <property type="entry name" value="Transcription factor NusA, N-terminal domain"/>
    <property type="match status" value="1"/>
</dbReference>
<keyword evidence="2" id="KW-1185">Reference proteome</keyword>
<proteinExistence type="predicted"/>